<dbReference type="KEGG" id="nwa:Nwat_0655"/>
<evidence type="ECO:0000259" key="1">
    <source>
        <dbReference type="Pfam" id="PF13579"/>
    </source>
</evidence>
<dbReference type="HOGENOM" id="CLU_009583_0_3_6"/>
<protein>
    <submittedName>
        <fullName evidence="2">Glycosyl transferase group 1</fullName>
    </submittedName>
</protein>
<dbReference type="AlphaFoldDB" id="D8KB77"/>
<keyword evidence="2" id="KW-0808">Transferase</keyword>
<sequence>MINVVHVITGLNVGGAERALLRLLANRTASHFNPSVISLLDKGIIGPQIQSLGVPVYPLGMTRGVPGPRALIDLRRLLKKLDPDVIQGWMYHGNLAATIAAPFLGRRVSVLWNVRQSLYGLAKERWLTRQVICGSAWLSRSPKIILYNSKISALQHEAMGFKVEKTRVIPNGFDCHEYYPDKGAREQVRKEFNIPPNTVLVGLLARYHPMKDHANFLQAAARLMKEEAGINVAFLLAGRGIDPSNGLLIGLICRLGLSSKVILLGERQDVPSLITALDIATVSSAWGEGFPNVLGEAMACGIPCVATDVGDSAYLIADTGKIVSPRDPQALAAAWQVLIGAGVKGRKRLGEKARRRIAEHFNLPEIVRQYEQLYLEVTS</sequence>
<organism evidence="2 3">
    <name type="scientific">Nitrosococcus watsoni (strain C-113)</name>
    <dbReference type="NCBI Taxonomy" id="105559"/>
    <lineage>
        <taxon>Bacteria</taxon>
        <taxon>Pseudomonadati</taxon>
        <taxon>Pseudomonadota</taxon>
        <taxon>Gammaproteobacteria</taxon>
        <taxon>Chromatiales</taxon>
        <taxon>Chromatiaceae</taxon>
        <taxon>Nitrosococcus</taxon>
    </lineage>
</organism>
<dbReference type="EMBL" id="CP002086">
    <property type="protein sequence ID" value="ADJ27611.1"/>
    <property type="molecule type" value="Genomic_DNA"/>
</dbReference>
<dbReference type="PANTHER" id="PTHR12526:SF638">
    <property type="entry name" value="SPORE COAT PROTEIN SA"/>
    <property type="match status" value="1"/>
</dbReference>
<dbReference type="InterPro" id="IPR028098">
    <property type="entry name" value="Glyco_trans_4-like_N"/>
</dbReference>
<dbReference type="Pfam" id="PF13692">
    <property type="entry name" value="Glyco_trans_1_4"/>
    <property type="match status" value="1"/>
</dbReference>
<keyword evidence="3" id="KW-1185">Reference proteome</keyword>
<reference evidence="2 3" key="1">
    <citation type="submission" date="2010-06" db="EMBL/GenBank/DDBJ databases">
        <title>Complete sequence of chromosome of Nitrosococcus watsoni C-113.</title>
        <authorList>
            <consortium name="US DOE Joint Genome Institute"/>
            <person name="Lucas S."/>
            <person name="Copeland A."/>
            <person name="Lapidus A."/>
            <person name="Cheng J.-F."/>
            <person name="Bruce D."/>
            <person name="Goodwin L."/>
            <person name="Pitluck S."/>
            <person name="Malfatti S.A."/>
            <person name="Chain P.S.G."/>
            <person name="Land M."/>
            <person name="Hauser L."/>
            <person name="Kyrpides N."/>
            <person name="Ivanova N."/>
            <person name="Cambell M.A."/>
            <person name="Heidelberg J.F."/>
            <person name="Klotz M.G."/>
            <person name="Woyke T."/>
        </authorList>
    </citation>
    <scope>NUCLEOTIDE SEQUENCE [LARGE SCALE GENOMIC DNA]</scope>
    <source>
        <strain evidence="2 3">C-113</strain>
    </source>
</reference>
<accession>D8KB77</accession>
<dbReference type="SUPFAM" id="SSF53756">
    <property type="entry name" value="UDP-Glycosyltransferase/glycogen phosphorylase"/>
    <property type="match status" value="1"/>
</dbReference>
<evidence type="ECO:0000313" key="3">
    <source>
        <dbReference type="Proteomes" id="UP000000393"/>
    </source>
</evidence>
<dbReference type="OrthoDB" id="9777346at2"/>
<dbReference type="CDD" id="cd03807">
    <property type="entry name" value="GT4_WbnK-like"/>
    <property type="match status" value="1"/>
</dbReference>
<name>D8KB77_NITWC</name>
<proteinExistence type="predicted"/>
<dbReference type="Pfam" id="PF13579">
    <property type="entry name" value="Glyco_trans_4_4"/>
    <property type="match status" value="1"/>
</dbReference>
<dbReference type="RefSeq" id="WP_013219716.1">
    <property type="nucleotide sequence ID" value="NC_014315.1"/>
</dbReference>
<dbReference type="CAZy" id="GT4">
    <property type="family name" value="Glycosyltransferase Family 4"/>
</dbReference>
<dbReference type="Proteomes" id="UP000000393">
    <property type="component" value="Chromosome"/>
</dbReference>
<dbReference type="Gene3D" id="3.40.50.2000">
    <property type="entry name" value="Glycogen Phosphorylase B"/>
    <property type="match status" value="2"/>
</dbReference>
<dbReference type="STRING" id="105559.Nwat_0655"/>
<evidence type="ECO:0000313" key="2">
    <source>
        <dbReference type="EMBL" id="ADJ27611.1"/>
    </source>
</evidence>
<dbReference type="GO" id="GO:0016757">
    <property type="term" value="F:glycosyltransferase activity"/>
    <property type="evidence" value="ECO:0007669"/>
    <property type="project" value="TreeGrafter"/>
</dbReference>
<dbReference type="eggNOG" id="COG0438">
    <property type="taxonomic scope" value="Bacteria"/>
</dbReference>
<dbReference type="PANTHER" id="PTHR12526">
    <property type="entry name" value="GLYCOSYLTRANSFERASE"/>
    <property type="match status" value="1"/>
</dbReference>
<feature type="domain" description="Glycosyltransferase subfamily 4-like N-terminal" evidence="1">
    <location>
        <begin position="14"/>
        <end position="172"/>
    </location>
</feature>
<gene>
    <name evidence="2" type="ordered locus">Nwat_0655</name>
</gene>